<dbReference type="InterPro" id="IPR055396">
    <property type="entry name" value="DUF7088"/>
</dbReference>
<keyword evidence="1" id="KW-0472">Membrane</keyword>
<organism evidence="3 4">
    <name type="scientific">Desulfonema limicola</name>
    <dbReference type="NCBI Taxonomy" id="45656"/>
    <lineage>
        <taxon>Bacteria</taxon>
        <taxon>Pseudomonadati</taxon>
        <taxon>Thermodesulfobacteriota</taxon>
        <taxon>Desulfobacteria</taxon>
        <taxon>Desulfobacterales</taxon>
        <taxon>Desulfococcaceae</taxon>
        <taxon>Desulfonema</taxon>
    </lineage>
</organism>
<sequence>MLIYVWFKQCSGIWLKILIFCRGLILVLVILVLINIIFSRVNLRWDMTEDKLYSLSEGTKNILADMEQDVVIKYFILQIMKILLCI</sequence>
<dbReference type="Proteomes" id="UP000663720">
    <property type="component" value="Chromosome"/>
</dbReference>
<name>A0A975GEV7_9BACT</name>
<feature type="transmembrane region" description="Helical" evidence="1">
    <location>
        <begin position="12"/>
        <end position="38"/>
    </location>
</feature>
<gene>
    <name evidence="3" type="ORF">dnl_07640</name>
</gene>
<keyword evidence="1" id="KW-0812">Transmembrane</keyword>
<evidence type="ECO:0000313" key="4">
    <source>
        <dbReference type="Proteomes" id="UP000663720"/>
    </source>
</evidence>
<protein>
    <submittedName>
        <fullName evidence="3">ABC transporter domain-containing protein</fullName>
    </submittedName>
</protein>
<evidence type="ECO:0000256" key="1">
    <source>
        <dbReference type="SAM" id="Phobius"/>
    </source>
</evidence>
<reference evidence="3" key="1">
    <citation type="journal article" date="2021" name="Microb. Physiol.">
        <title>Proteogenomic Insights into the Physiology of Marine, Sulfate-Reducing, Filamentous Desulfonema limicola and Desulfonema magnum.</title>
        <authorList>
            <person name="Schnaars V."/>
            <person name="Wohlbrand L."/>
            <person name="Scheve S."/>
            <person name="Hinrichs C."/>
            <person name="Reinhardt R."/>
            <person name="Rabus R."/>
        </authorList>
    </citation>
    <scope>NUCLEOTIDE SEQUENCE</scope>
    <source>
        <strain evidence="3">5ac10</strain>
    </source>
</reference>
<dbReference type="EMBL" id="CP061799">
    <property type="protein sequence ID" value="QTA78540.1"/>
    <property type="molecule type" value="Genomic_DNA"/>
</dbReference>
<evidence type="ECO:0000313" key="3">
    <source>
        <dbReference type="EMBL" id="QTA78540.1"/>
    </source>
</evidence>
<dbReference type="KEGG" id="dli:dnl_07640"/>
<keyword evidence="1" id="KW-1133">Transmembrane helix</keyword>
<accession>A0A975GEV7</accession>
<feature type="domain" description="DUF7088" evidence="2">
    <location>
        <begin position="49"/>
        <end position="76"/>
    </location>
</feature>
<evidence type="ECO:0000259" key="2">
    <source>
        <dbReference type="Pfam" id="PF23357"/>
    </source>
</evidence>
<dbReference type="Pfam" id="PF23357">
    <property type="entry name" value="DUF7088"/>
    <property type="match status" value="1"/>
</dbReference>
<dbReference type="AlphaFoldDB" id="A0A975GEV7"/>
<proteinExistence type="predicted"/>
<keyword evidence="4" id="KW-1185">Reference proteome</keyword>